<keyword evidence="5" id="KW-1185">Reference proteome</keyword>
<dbReference type="SUPFAM" id="SSF55785">
    <property type="entry name" value="PYP-like sensor domain (PAS domain)"/>
    <property type="match status" value="1"/>
</dbReference>
<dbReference type="Pfam" id="PF13188">
    <property type="entry name" value="PAS_8"/>
    <property type="match status" value="1"/>
</dbReference>
<sequence>MVLNVIADDAVRHALNQAFQKAVFSVREARSGLEALRLADEVPALVALDARLPDLPGAEVCNRLRYRPGTAATPVLHVAAPGGPPAAAPDGTALPALSPERVVARAQSLLWASRTEHLFRGFLEAAPDAVALADAAGAIVYVNARLEGLFG</sequence>
<dbReference type="SUPFAM" id="SSF52172">
    <property type="entry name" value="CheY-like"/>
    <property type="match status" value="1"/>
</dbReference>
<dbReference type="InterPro" id="IPR001789">
    <property type="entry name" value="Sig_transdc_resp-reg_receiver"/>
</dbReference>
<feature type="modified residue" description="4-aspartylphosphate" evidence="1">
    <location>
        <position position="49"/>
    </location>
</feature>
<evidence type="ECO:0000313" key="4">
    <source>
        <dbReference type="EMBL" id="QDU21834.1"/>
    </source>
</evidence>
<organism evidence="4 5">
    <name type="scientific">Urbifossiella limnaea</name>
    <dbReference type="NCBI Taxonomy" id="2528023"/>
    <lineage>
        <taxon>Bacteria</taxon>
        <taxon>Pseudomonadati</taxon>
        <taxon>Planctomycetota</taxon>
        <taxon>Planctomycetia</taxon>
        <taxon>Gemmatales</taxon>
        <taxon>Gemmataceae</taxon>
        <taxon>Urbifossiella</taxon>
    </lineage>
</organism>
<evidence type="ECO:0000313" key="5">
    <source>
        <dbReference type="Proteomes" id="UP000319576"/>
    </source>
</evidence>
<protein>
    <submittedName>
        <fullName evidence="4">Transcriptional regulatory protein SrrA</fullName>
    </submittedName>
</protein>
<feature type="domain" description="PAS" evidence="3">
    <location>
        <begin position="115"/>
        <end position="151"/>
    </location>
</feature>
<proteinExistence type="predicted"/>
<accession>A0A517XWI3</accession>
<dbReference type="Gene3D" id="3.30.450.20">
    <property type="entry name" value="PAS domain"/>
    <property type="match status" value="1"/>
</dbReference>
<reference evidence="4 5" key="1">
    <citation type="submission" date="2019-02" db="EMBL/GenBank/DDBJ databases">
        <title>Deep-cultivation of Planctomycetes and their phenomic and genomic characterization uncovers novel biology.</title>
        <authorList>
            <person name="Wiegand S."/>
            <person name="Jogler M."/>
            <person name="Boedeker C."/>
            <person name="Pinto D."/>
            <person name="Vollmers J."/>
            <person name="Rivas-Marin E."/>
            <person name="Kohn T."/>
            <person name="Peeters S.H."/>
            <person name="Heuer A."/>
            <person name="Rast P."/>
            <person name="Oberbeckmann S."/>
            <person name="Bunk B."/>
            <person name="Jeske O."/>
            <person name="Meyerdierks A."/>
            <person name="Storesund J.E."/>
            <person name="Kallscheuer N."/>
            <person name="Luecker S."/>
            <person name="Lage O.M."/>
            <person name="Pohl T."/>
            <person name="Merkel B.J."/>
            <person name="Hornburger P."/>
            <person name="Mueller R.-W."/>
            <person name="Bruemmer F."/>
            <person name="Labrenz M."/>
            <person name="Spormann A.M."/>
            <person name="Op den Camp H."/>
            <person name="Overmann J."/>
            <person name="Amann R."/>
            <person name="Jetten M.S.M."/>
            <person name="Mascher T."/>
            <person name="Medema M.H."/>
            <person name="Devos D.P."/>
            <person name="Kaster A.-K."/>
            <person name="Ovreas L."/>
            <person name="Rohde M."/>
            <person name="Galperin M.Y."/>
            <person name="Jogler C."/>
        </authorList>
    </citation>
    <scope>NUCLEOTIDE SEQUENCE [LARGE SCALE GENOMIC DNA]</scope>
    <source>
        <strain evidence="4 5">ETA_A1</strain>
    </source>
</reference>
<feature type="domain" description="Response regulatory" evidence="2">
    <location>
        <begin position="1"/>
        <end position="110"/>
    </location>
</feature>
<dbReference type="InterPro" id="IPR000014">
    <property type="entry name" value="PAS"/>
</dbReference>
<dbReference type="PROSITE" id="PS50112">
    <property type="entry name" value="PAS"/>
    <property type="match status" value="1"/>
</dbReference>
<evidence type="ECO:0000256" key="1">
    <source>
        <dbReference type="PROSITE-ProRule" id="PRU00169"/>
    </source>
</evidence>
<dbReference type="Proteomes" id="UP000319576">
    <property type="component" value="Chromosome"/>
</dbReference>
<dbReference type="InterPro" id="IPR035965">
    <property type="entry name" value="PAS-like_dom_sf"/>
</dbReference>
<dbReference type="Gene3D" id="3.40.50.2300">
    <property type="match status" value="1"/>
</dbReference>
<dbReference type="Pfam" id="PF00072">
    <property type="entry name" value="Response_reg"/>
    <property type="match status" value="1"/>
</dbReference>
<dbReference type="KEGG" id="uli:ETAA1_38070"/>
<dbReference type="AlphaFoldDB" id="A0A517XWI3"/>
<gene>
    <name evidence="4" type="primary">srrA</name>
    <name evidence="4" type="ORF">ETAA1_38070</name>
</gene>
<dbReference type="PROSITE" id="PS50110">
    <property type="entry name" value="RESPONSE_REGULATORY"/>
    <property type="match status" value="1"/>
</dbReference>
<evidence type="ECO:0000259" key="3">
    <source>
        <dbReference type="PROSITE" id="PS50112"/>
    </source>
</evidence>
<dbReference type="RefSeq" id="WP_202920230.1">
    <property type="nucleotide sequence ID" value="NZ_CP036273.1"/>
</dbReference>
<dbReference type="EMBL" id="CP036273">
    <property type="protein sequence ID" value="QDU21834.1"/>
    <property type="molecule type" value="Genomic_DNA"/>
</dbReference>
<dbReference type="InterPro" id="IPR011006">
    <property type="entry name" value="CheY-like_superfamily"/>
</dbReference>
<dbReference type="GO" id="GO:0000160">
    <property type="term" value="P:phosphorelay signal transduction system"/>
    <property type="evidence" value="ECO:0007669"/>
    <property type="project" value="InterPro"/>
</dbReference>
<name>A0A517XWI3_9BACT</name>
<keyword evidence="1" id="KW-0597">Phosphoprotein</keyword>
<evidence type="ECO:0000259" key="2">
    <source>
        <dbReference type="PROSITE" id="PS50110"/>
    </source>
</evidence>